<evidence type="ECO:0000313" key="4">
    <source>
        <dbReference type="Proteomes" id="UP001250214"/>
    </source>
</evidence>
<dbReference type="PIRSF" id="PIRSF000390">
    <property type="entry name" value="PLP_StrS"/>
    <property type="match status" value="1"/>
</dbReference>
<dbReference type="Gene3D" id="3.90.1150.10">
    <property type="entry name" value="Aspartate Aminotransferase, domain 1"/>
    <property type="match status" value="1"/>
</dbReference>
<dbReference type="InterPro" id="IPR000653">
    <property type="entry name" value="DegT/StrS_aminotransferase"/>
</dbReference>
<dbReference type="CDD" id="cd00616">
    <property type="entry name" value="AHBA_syn"/>
    <property type="match status" value="1"/>
</dbReference>
<sequence>MINVFQPSLGVDEAEAVASVFTSNWLGHGQRTQEFESAFGEHLGVGAEHLMFISSATAGLFLAARLLDLGPGDDVVMPTISFVSAANAVADSGARPVFCDVDPHSLNPRVADVEQALTPRTRAVFLLHYGGHPGEVAAIAQLCRDRGVSLVEDAACAVASRSGGQACGTFGDIAMWSFDSMKTLVTGDGGMLYVRDAAMAERARYVAYHGLRRGSGFSSARVSGRWWELDVTEFGWRVLGNDVTAAIGCVQLAKLPSNIARRREVAQAYDRLLDGMAGVRLPPPLPERDENSHYFYWVQLDPAIRDQVAADLLDNDIYTTFRYPPLHKVPAYQSGGEFPDAEWAAESTLLLPMHQALTDSDVQQVCTTLSTSVTGRQAGDEARI</sequence>
<accession>A0ABU2H653</accession>
<dbReference type="Pfam" id="PF01041">
    <property type="entry name" value="DegT_DnrJ_EryC1"/>
    <property type="match status" value="1"/>
</dbReference>
<dbReference type="Proteomes" id="UP001250214">
    <property type="component" value="Unassembled WGS sequence"/>
</dbReference>
<dbReference type="GO" id="GO:0008483">
    <property type="term" value="F:transaminase activity"/>
    <property type="evidence" value="ECO:0007669"/>
    <property type="project" value="UniProtKB-KW"/>
</dbReference>
<evidence type="ECO:0000313" key="3">
    <source>
        <dbReference type="EMBL" id="MDS1270791.1"/>
    </source>
</evidence>
<protein>
    <submittedName>
        <fullName evidence="3">DegT/DnrJ/EryC1/StrS family aminotransferase</fullName>
        <ecNumber evidence="3">2.6.1.-</ecNumber>
    </submittedName>
</protein>
<reference evidence="4" key="1">
    <citation type="submission" date="2023-07" db="EMBL/GenBank/DDBJ databases">
        <title>Novel species in the genus Lipingzhangella isolated from Sambhar Salt Lake.</title>
        <authorList>
            <person name="Jiya N."/>
            <person name="Kajale S."/>
            <person name="Sharma A."/>
        </authorList>
    </citation>
    <scope>NUCLEOTIDE SEQUENCE [LARGE SCALE GENOMIC DNA]</scope>
    <source>
        <strain evidence="4">LS1_29</strain>
    </source>
</reference>
<dbReference type="EC" id="2.6.1.-" evidence="3"/>
<dbReference type="RefSeq" id="WP_310912338.1">
    <property type="nucleotide sequence ID" value="NZ_JAVLVT010000004.1"/>
</dbReference>
<dbReference type="InterPro" id="IPR015424">
    <property type="entry name" value="PyrdxlP-dep_Trfase"/>
</dbReference>
<dbReference type="Gene3D" id="3.40.640.10">
    <property type="entry name" value="Type I PLP-dependent aspartate aminotransferase-like (Major domain)"/>
    <property type="match status" value="1"/>
</dbReference>
<keyword evidence="3" id="KW-0808">Transferase</keyword>
<name>A0ABU2H653_9ACTN</name>
<organism evidence="3 4">
    <name type="scientific">Lipingzhangella rawalii</name>
    <dbReference type="NCBI Taxonomy" id="2055835"/>
    <lineage>
        <taxon>Bacteria</taxon>
        <taxon>Bacillati</taxon>
        <taxon>Actinomycetota</taxon>
        <taxon>Actinomycetes</taxon>
        <taxon>Streptosporangiales</taxon>
        <taxon>Nocardiopsidaceae</taxon>
        <taxon>Lipingzhangella</taxon>
    </lineage>
</organism>
<comment type="caution">
    <text evidence="3">The sequence shown here is derived from an EMBL/GenBank/DDBJ whole genome shotgun (WGS) entry which is preliminary data.</text>
</comment>
<gene>
    <name evidence="3" type="ORF">RIF23_10810</name>
</gene>
<dbReference type="InterPro" id="IPR015421">
    <property type="entry name" value="PyrdxlP-dep_Trfase_major"/>
</dbReference>
<dbReference type="SUPFAM" id="SSF53383">
    <property type="entry name" value="PLP-dependent transferases"/>
    <property type="match status" value="1"/>
</dbReference>
<keyword evidence="3" id="KW-0032">Aminotransferase</keyword>
<proteinExistence type="inferred from homology"/>
<dbReference type="PANTHER" id="PTHR30244:SF34">
    <property type="entry name" value="DTDP-4-AMINO-4,6-DIDEOXYGALACTOSE TRANSAMINASE"/>
    <property type="match status" value="1"/>
</dbReference>
<keyword evidence="2" id="KW-0663">Pyridoxal phosphate</keyword>
<comment type="similarity">
    <text evidence="2">Belongs to the DegT/DnrJ/EryC1 family.</text>
</comment>
<evidence type="ECO:0000256" key="2">
    <source>
        <dbReference type="RuleBase" id="RU004508"/>
    </source>
</evidence>
<dbReference type="InterPro" id="IPR015422">
    <property type="entry name" value="PyrdxlP-dep_Trfase_small"/>
</dbReference>
<evidence type="ECO:0000256" key="1">
    <source>
        <dbReference type="ARBA" id="ARBA00001933"/>
    </source>
</evidence>
<keyword evidence="4" id="KW-1185">Reference proteome</keyword>
<comment type="cofactor">
    <cofactor evidence="1">
        <name>pyridoxal 5'-phosphate</name>
        <dbReference type="ChEBI" id="CHEBI:597326"/>
    </cofactor>
</comment>
<dbReference type="EMBL" id="JAVLVT010000004">
    <property type="protein sequence ID" value="MDS1270791.1"/>
    <property type="molecule type" value="Genomic_DNA"/>
</dbReference>
<dbReference type="PANTHER" id="PTHR30244">
    <property type="entry name" value="TRANSAMINASE"/>
    <property type="match status" value="1"/>
</dbReference>